<dbReference type="SMART" id="SM00487">
    <property type="entry name" value="DEXDc"/>
    <property type="match status" value="1"/>
</dbReference>
<evidence type="ECO:0000256" key="3">
    <source>
        <dbReference type="ARBA" id="ARBA00022806"/>
    </source>
</evidence>
<evidence type="ECO:0000256" key="2">
    <source>
        <dbReference type="ARBA" id="ARBA00022801"/>
    </source>
</evidence>
<name>A0A8H4A8I6_GIGMA</name>
<feature type="region of interest" description="Disordered" evidence="5">
    <location>
        <begin position="575"/>
        <end position="606"/>
    </location>
</feature>
<dbReference type="EMBL" id="WTPW01001203">
    <property type="protein sequence ID" value="KAF0449746.1"/>
    <property type="molecule type" value="Genomic_DNA"/>
</dbReference>
<evidence type="ECO:0000256" key="1">
    <source>
        <dbReference type="ARBA" id="ARBA00022741"/>
    </source>
</evidence>
<gene>
    <name evidence="8" type="ORF">F8M41_002391</name>
</gene>
<dbReference type="Proteomes" id="UP000439903">
    <property type="component" value="Unassembled WGS sequence"/>
</dbReference>
<dbReference type="InterPro" id="IPR001650">
    <property type="entry name" value="Helicase_C-like"/>
</dbReference>
<keyword evidence="4" id="KW-0067">ATP-binding</keyword>
<feature type="domain" description="Helicase ATP-binding" evidence="6">
    <location>
        <begin position="835"/>
        <end position="1003"/>
    </location>
</feature>
<evidence type="ECO:0000259" key="6">
    <source>
        <dbReference type="PROSITE" id="PS51192"/>
    </source>
</evidence>
<dbReference type="PROSITE" id="PS51192">
    <property type="entry name" value="HELICASE_ATP_BIND_1"/>
    <property type="match status" value="1"/>
</dbReference>
<dbReference type="Pfam" id="PF23002">
    <property type="entry name" value="PIN-like_DDX60"/>
    <property type="match status" value="1"/>
</dbReference>
<keyword evidence="3" id="KW-0347">Helicase</keyword>
<dbReference type="FunFam" id="3.40.50.300:FF:001039">
    <property type="entry name" value="ATP-dependent RNA helicase DDX60"/>
    <property type="match status" value="1"/>
</dbReference>
<protein>
    <submittedName>
        <fullName evidence="8">P-loop containing nucleoside triphosphate hydrolase protein</fullName>
    </submittedName>
</protein>
<dbReference type="GO" id="GO:0005737">
    <property type="term" value="C:cytoplasm"/>
    <property type="evidence" value="ECO:0007669"/>
    <property type="project" value="TreeGrafter"/>
</dbReference>
<evidence type="ECO:0000256" key="5">
    <source>
        <dbReference type="SAM" id="MobiDB-lite"/>
    </source>
</evidence>
<dbReference type="SMART" id="SM00490">
    <property type="entry name" value="HELICc"/>
    <property type="match status" value="1"/>
</dbReference>
<keyword evidence="9" id="KW-1185">Reference proteome</keyword>
<dbReference type="Gene3D" id="3.40.50.300">
    <property type="entry name" value="P-loop containing nucleotide triphosphate hydrolases"/>
    <property type="match status" value="2"/>
</dbReference>
<accession>A0A8H4A8I6</accession>
<keyword evidence="2 8" id="KW-0378">Hydrolase</keyword>
<evidence type="ECO:0000256" key="4">
    <source>
        <dbReference type="ARBA" id="ARBA00022840"/>
    </source>
</evidence>
<proteinExistence type="predicted"/>
<dbReference type="OrthoDB" id="2320933at2759"/>
<dbReference type="GO" id="GO:0004386">
    <property type="term" value="F:helicase activity"/>
    <property type="evidence" value="ECO:0007669"/>
    <property type="project" value="UniProtKB-KW"/>
</dbReference>
<dbReference type="Pfam" id="PF26076">
    <property type="entry name" value="WHD_DDX60"/>
    <property type="match status" value="1"/>
</dbReference>
<dbReference type="GO" id="GO:0016787">
    <property type="term" value="F:hydrolase activity"/>
    <property type="evidence" value="ECO:0007669"/>
    <property type="project" value="UniProtKB-KW"/>
</dbReference>
<evidence type="ECO:0000313" key="9">
    <source>
        <dbReference type="Proteomes" id="UP000439903"/>
    </source>
</evidence>
<comment type="caution">
    <text evidence="8">The sequence shown here is derived from an EMBL/GenBank/DDBJ whole genome shotgun (WGS) entry which is preliminary data.</text>
</comment>
<feature type="region of interest" description="Disordered" evidence="5">
    <location>
        <begin position="1221"/>
        <end position="1273"/>
    </location>
</feature>
<dbReference type="Pfam" id="PF00271">
    <property type="entry name" value="Helicase_C"/>
    <property type="match status" value="1"/>
</dbReference>
<dbReference type="PROSITE" id="PS51194">
    <property type="entry name" value="HELICASE_CTER"/>
    <property type="match status" value="1"/>
</dbReference>
<dbReference type="Pfam" id="PF00270">
    <property type="entry name" value="DEAD"/>
    <property type="match status" value="1"/>
</dbReference>
<dbReference type="SUPFAM" id="SSF52540">
    <property type="entry name" value="P-loop containing nucleoside triphosphate hydrolases"/>
    <property type="match status" value="1"/>
</dbReference>
<evidence type="ECO:0000313" key="8">
    <source>
        <dbReference type="EMBL" id="KAF0449746.1"/>
    </source>
</evidence>
<feature type="region of interest" description="Disordered" evidence="5">
    <location>
        <begin position="751"/>
        <end position="782"/>
    </location>
</feature>
<dbReference type="Pfam" id="PF26167">
    <property type="entry name" value="TPR_DDX60"/>
    <property type="match status" value="1"/>
</dbReference>
<dbReference type="InterPro" id="IPR014001">
    <property type="entry name" value="Helicase_ATP-bd"/>
</dbReference>
<feature type="compositionally biased region" description="Basic and acidic residues" evidence="5">
    <location>
        <begin position="1221"/>
        <end position="1260"/>
    </location>
</feature>
<dbReference type="PANTHER" id="PTHR44533">
    <property type="entry name" value="DEAD/H RNA HELICASE, PUTATIVE-RELATED"/>
    <property type="match status" value="1"/>
</dbReference>
<keyword evidence="1" id="KW-0547">Nucleotide-binding</keyword>
<dbReference type="InterPro" id="IPR011545">
    <property type="entry name" value="DEAD/DEAH_box_helicase_dom"/>
</dbReference>
<evidence type="ECO:0000259" key="7">
    <source>
        <dbReference type="PROSITE" id="PS51194"/>
    </source>
</evidence>
<sequence length="1775" mass="206100">MEKNDYIKYLNNWYNKLRSRYVDLIGDFGGSELFVVEGDSLLYEFLCDPEKHFLNFIQPYGGGQFLSLTYLVETFLNKLKQRGCVFHLVFFNAHKVIWDCNPKFRIAREIIIDHLKSCQHKSKVSIYEFPAWWDPQFDQYIDDRQPLFILSGDGSAEDDIEDSKILSKESLRKMSILLKGLFYHSLHKDLSMALIPGMEFRDSRAQAFVFDRGGNVELSTVENIQNIVDLCSIEATNSNEHENQAVFSNRFNDQENQNALLNLLLNEQENQNVLNNGGRRLILAIISLITLLNQNSEPIYRLLSKLFLLHIYLLDYITLQLRTLPSMKEIDINNDNIINKFLESFYYCCDKVLVNDSLRKIISDFENAKNNLADFVDIRLFISLVQLQKDGDLDFNSLPNEIRQDFDIAWNILKHYDNNNIINFNGLLNNIQIEEHNIPTYANNELSLLPFNYPFFVEILGDMQLEFGENNTDIIDYGSYGMAENIPYDEITHWHSTKPLKEPTYNSKFKNKTKIEIKQRNYQKYVRFLDRYASSLYGTQGFYRSKIIVDKNGDRKSNKKLQSKPFKNMKKIEQANENSVIIDNENGAKNGDKKSNKKQNKQSNSKKIIEKAENERLEKSLNKDENSFNVLIEEINKISNIESKLSHLCTQIDKDKFEHPVIKMRAQIYKLQFLLDQWIEYCINANSKKRDSNHYEIPVKIYRQIFLIAQNFNKIIDKDQKDYLVEILERLGLEDSKIRFLTMVDIDASERDNNEKDNKKDKQKEKQKEKKKEKQKDKQKLKFEMPKSSTNLMLDISDARFQMLFAGHLMDRNTNSVDDKRVKNFKPDQWQSEVLNVIDNNESALVCCPTSSGKTFISFYAMEKVLREDDEGILVYVSPTKALVNQVTAEVYGRFEKNYEKGGKTVWGIWTREYKENNEKCQILVTVPEMLEILLLSPTSVKWVSRIRRIILDEVHCIGEMDGGSTWESLLLLAQCPILALSATIGNPKPFSKWIEKIQTFRGNKMNLIKTTKRFSDLQQYVFIPKFPLHPLVETTVKPNEELRQDCLISIHPFSAMSSVVVAESGIPADMKLLPSHCIELWDAMNYVNKDDPELQNINPDKYFKDNGYIVKDDADKFEADIKKLIISWAKDKSKTKMFKTVIENLGNDIKERFNELESTAKINNEQLDVYDENFYKIAIVPLLCELSAQDKLPAILFHFDRNGCTQLAIDILEELEAAENQKRRNDPEFEAKKKDAIAQKEKYEKQSKQKRDTKKRKDDDGDDELDPPLPNIFDWEAHDPNFTFVNPKYQIPSDELQELINTFKDKIAGSLSKLIDALKRGIGVHHAGLPRKYLGAVEILFRKRHLSVVIATGTLALGINMPCRTTVFVGDSVFLTPLQYRQMSGRSGRRGYDLIGNVAFFGITLTKIKRLLTSELPDINGHFPLTTSLVLRMFILLNNSEDKDYSEKAVSGLFGDSFFCLGKEHLSGQIKHHLRFSIEYLRRENILDQEGTPINLSGMISHLYYTEPSNFAMAALFKHGVFHEICSEVEVTSNPTKMMESLVLILSHLFNRKKLRHVDQKFYREILEKYPSKLFLPKLPEKTREILEEHNERILKIYTDYVIAFTRQNMENLGPDNCLPLSKFEFPPKQLDDNIQEWNLIEKLNSMAIPFSARSPFIAMCGSIGDEFINIEDLCEHIHHKIYLDLHSIPYIKIGENLNAYLLDFFSHGQETALNKANGIRPGEVWQCLKDFDFILQTIITSLTVRKIESEENVLKGFKMVSESFREKFVKIWA</sequence>
<reference evidence="8 9" key="1">
    <citation type="journal article" date="2019" name="Environ. Microbiol.">
        <title>At the nexus of three kingdoms: the genome of the mycorrhizal fungus Gigaspora margarita provides insights into plant, endobacterial and fungal interactions.</title>
        <authorList>
            <person name="Venice F."/>
            <person name="Ghignone S."/>
            <person name="Salvioli di Fossalunga A."/>
            <person name="Amselem J."/>
            <person name="Novero M."/>
            <person name="Xianan X."/>
            <person name="Sedzielewska Toro K."/>
            <person name="Morin E."/>
            <person name="Lipzen A."/>
            <person name="Grigoriev I.V."/>
            <person name="Henrissat B."/>
            <person name="Martin F.M."/>
            <person name="Bonfante P."/>
        </authorList>
    </citation>
    <scope>NUCLEOTIDE SEQUENCE [LARGE SCALE GENOMIC DNA]</scope>
    <source>
        <strain evidence="8 9">BEG34</strain>
    </source>
</reference>
<dbReference type="InterPro" id="IPR027417">
    <property type="entry name" value="P-loop_NTPase"/>
</dbReference>
<dbReference type="InterPro" id="IPR055124">
    <property type="entry name" value="PIN-like_DDX60"/>
</dbReference>
<dbReference type="GO" id="GO:0003676">
    <property type="term" value="F:nucleic acid binding"/>
    <property type="evidence" value="ECO:0007669"/>
    <property type="project" value="InterPro"/>
</dbReference>
<organism evidence="8 9">
    <name type="scientific">Gigaspora margarita</name>
    <dbReference type="NCBI Taxonomy" id="4874"/>
    <lineage>
        <taxon>Eukaryota</taxon>
        <taxon>Fungi</taxon>
        <taxon>Fungi incertae sedis</taxon>
        <taxon>Mucoromycota</taxon>
        <taxon>Glomeromycotina</taxon>
        <taxon>Glomeromycetes</taxon>
        <taxon>Diversisporales</taxon>
        <taxon>Gigasporaceae</taxon>
        <taxon>Gigaspora</taxon>
    </lineage>
</organism>
<dbReference type="GO" id="GO:0005524">
    <property type="term" value="F:ATP binding"/>
    <property type="evidence" value="ECO:0007669"/>
    <property type="project" value="UniProtKB-KW"/>
</dbReference>
<dbReference type="InterPro" id="IPR059032">
    <property type="entry name" value="WHD_DDX60"/>
</dbReference>
<feature type="domain" description="Helicase C-terminal" evidence="7">
    <location>
        <begin position="1269"/>
        <end position="1438"/>
    </location>
</feature>
<dbReference type="PANTHER" id="PTHR44533:SF4">
    <property type="entry name" value="DEAD_H RNA HELICASE, PUTATIVE-RELATED"/>
    <property type="match status" value="1"/>
</dbReference>
<dbReference type="InterPro" id="IPR052431">
    <property type="entry name" value="SKI2_subfamily_helicases"/>
</dbReference>